<dbReference type="PANTHER" id="PTHR30469:SF15">
    <property type="entry name" value="HLYD FAMILY OF SECRETION PROTEINS"/>
    <property type="match status" value="1"/>
</dbReference>
<dbReference type="KEGG" id="aaeo:BJI67_06775"/>
<protein>
    <recommendedName>
        <fullName evidence="5">RND efflux pump membrane fusion protein barrel-sandwich domain-containing protein</fullName>
    </recommendedName>
</protein>
<dbReference type="Gene3D" id="2.40.420.20">
    <property type="match status" value="1"/>
</dbReference>
<dbReference type="GO" id="GO:1990281">
    <property type="term" value="C:efflux pump complex"/>
    <property type="evidence" value="ECO:0007669"/>
    <property type="project" value="TreeGrafter"/>
</dbReference>
<evidence type="ECO:0008006" key="5">
    <source>
        <dbReference type="Google" id="ProtNLM"/>
    </source>
</evidence>
<proteinExistence type="predicted"/>
<dbReference type="RefSeq" id="WP_070072386.1">
    <property type="nucleotide sequence ID" value="NZ_CP017448.1"/>
</dbReference>
<sequence>MIERPRRMQKKPHVSQPTAGHEPDRTHLASPMHRFGVRVVVRLLLPAALTLMTPHTLFAAPDDSVSARALAYRPSVTGYGRIRPSAPLWLRSRLDATVERLVVGPGQAVQPGTLLYVLGGAGVKERLHVARESLRAAAQRLNLARKDAASARRRYPQFANRQTLDRYLQALAAARLQHAQAEAAVQRLRAWTHVESPIAGRVARLALAPGEQLRAGSRTLRLEPATGLALRARFFPDNPTSLFVGERGTFRPAAGGAVQSVRVVALEPDLTASGGHIAWLVPVQTNRPAAWADGAAGNVRLEAHVRPAVQVPPEALVLDRGRWWVLIRTDGRLHTQAVVPAPGGGSSGVILSGLKPGDDVVVRDAYRLFHRDFASHYTPPD</sequence>
<dbReference type="EMBL" id="CP017448">
    <property type="protein sequence ID" value="AOV16803.1"/>
    <property type="molecule type" value="Genomic_DNA"/>
</dbReference>
<name>A0A1D8K761_9GAMM</name>
<dbReference type="Proteomes" id="UP000095342">
    <property type="component" value="Chromosome"/>
</dbReference>
<gene>
    <name evidence="3" type="ORF">BJI67_06775</name>
</gene>
<feature type="coiled-coil region" evidence="1">
    <location>
        <begin position="134"/>
        <end position="184"/>
    </location>
</feature>
<dbReference type="Gene3D" id="2.40.50.100">
    <property type="match status" value="1"/>
</dbReference>
<dbReference type="GO" id="GO:0015562">
    <property type="term" value="F:efflux transmembrane transporter activity"/>
    <property type="evidence" value="ECO:0007669"/>
    <property type="project" value="TreeGrafter"/>
</dbReference>
<dbReference type="PANTHER" id="PTHR30469">
    <property type="entry name" value="MULTIDRUG RESISTANCE PROTEIN MDTA"/>
    <property type="match status" value="1"/>
</dbReference>
<dbReference type="Gene3D" id="1.10.287.470">
    <property type="entry name" value="Helix hairpin bin"/>
    <property type="match status" value="1"/>
</dbReference>
<reference evidence="3 4" key="1">
    <citation type="submission" date="2016-09" db="EMBL/GenBank/DDBJ databases">
        <title>Acidihalobacter prosperus V6 (DSM14174).</title>
        <authorList>
            <person name="Khaleque H.N."/>
            <person name="Ramsay J.P."/>
            <person name="Murphy R.J.T."/>
            <person name="Kaksonen A.H."/>
            <person name="Boxall N.J."/>
            <person name="Watkin E.L.J."/>
        </authorList>
    </citation>
    <scope>NUCLEOTIDE SEQUENCE [LARGE SCALE GENOMIC DNA]</scope>
    <source>
        <strain evidence="3 4">V6</strain>
    </source>
</reference>
<organism evidence="3 4">
    <name type="scientific">Acidihalobacter aeolianus</name>
    <dbReference type="NCBI Taxonomy" id="2792603"/>
    <lineage>
        <taxon>Bacteria</taxon>
        <taxon>Pseudomonadati</taxon>
        <taxon>Pseudomonadota</taxon>
        <taxon>Gammaproteobacteria</taxon>
        <taxon>Chromatiales</taxon>
        <taxon>Ectothiorhodospiraceae</taxon>
        <taxon>Acidihalobacter</taxon>
    </lineage>
</organism>
<keyword evidence="4" id="KW-1185">Reference proteome</keyword>
<dbReference type="AlphaFoldDB" id="A0A1D8K761"/>
<keyword evidence="1" id="KW-0175">Coiled coil</keyword>
<evidence type="ECO:0000256" key="2">
    <source>
        <dbReference type="SAM" id="MobiDB-lite"/>
    </source>
</evidence>
<accession>A0A1D8K761</accession>
<feature type="region of interest" description="Disordered" evidence="2">
    <location>
        <begin position="1"/>
        <end position="28"/>
    </location>
</feature>
<evidence type="ECO:0000256" key="1">
    <source>
        <dbReference type="SAM" id="Coils"/>
    </source>
</evidence>
<dbReference type="SUPFAM" id="SSF111369">
    <property type="entry name" value="HlyD-like secretion proteins"/>
    <property type="match status" value="1"/>
</dbReference>
<evidence type="ECO:0000313" key="3">
    <source>
        <dbReference type="EMBL" id="AOV16803.1"/>
    </source>
</evidence>
<evidence type="ECO:0000313" key="4">
    <source>
        <dbReference type="Proteomes" id="UP000095342"/>
    </source>
</evidence>